<dbReference type="Gramene" id="AET7Gv21362400.1">
    <property type="protein sequence ID" value="AET7Gv21362400.1"/>
    <property type="gene ID" value="AET7Gv21362400"/>
</dbReference>
<reference evidence="4" key="2">
    <citation type="journal article" date="2017" name="Nat. Plants">
        <title>The Aegilops tauschii genome reveals multiple impacts of transposons.</title>
        <authorList>
            <person name="Zhao G."/>
            <person name="Zou C."/>
            <person name="Li K."/>
            <person name="Wang K."/>
            <person name="Li T."/>
            <person name="Gao L."/>
            <person name="Zhang X."/>
            <person name="Wang H."/>
            <person name="Yang Z."/>
            <person name="Liu X."/>
            <person name="Jiang W."/>
            <person name="Mao L."/>
            <person name="Kong X."/>
            <person name="Jiao Y."/>
            <person name="Jia J."/>
        </authorList>
    </citation>
    <scope>NUCLEOTIDE SEQUENCE [LARGE SCALE GENOMIC DNA]</scope>
    <source>
        <strain evidence="4">cv. AL8/78</strain>
    </source>
</reference>
<dbReference type="InterPro" id="IPR004087">
    <property type="entry name" value="KH_dom"/>
</dbReference>
<dbReference type="Pfam" id="PF00013">
    <property type="entry name" value="KH_1"/>
    <property type="match status" value="1"/>
</dbReference>
<feature type="domain" description="K Homology" evidence="2">
    <location>
        <begin position="10"/>
        <end position="72"/>
    </location>
</feature>
<dbReference type="SMART" id="SM00322">
    <property type="entry name" value="KH"/>
    <property type="match status" value="1"/>
</dbReference>
<dbReference type="EnsemblPlants" id="AET7Gv21362400.1">
    <property type="protein sequence ID" value="AET7Gv21362400.1"/>
    <property type="gene ID" value="AET7Gv21362400"/>
</dbReference>
<reference evidence="3" key="4">
    <citation type="submission" date="2019-03" db="UniProtKB">
        <authorList>
            <consortium name="EnsemblPlants"/>
        </authorList>
    </citation>
    <scope>IDENTIFICATION</scope>
</reference>
<dbReference type="PROSITE" id="PS50084">
    <property type="entry name" value="KH_TYPE_1"/>
    <property type="match status" value="1"/>
</dbReference>
<dbReference type="Proteomes" id="UP000015105">
    <property type="component" value="Chromosome 7D"/>
</dbReference>
<evidence type="ECO:0000259" key="2">
    <source>
        <dbReference type="SMART" id="SM00322"/>
    </source>
</evidence>
<dbReference type="SUPFAM" id="SSF54791">
    <property type="entry name" value="Eukaryotic type KH-domain (KH-domain type I)"/>
    <property type="match status" value="1"/>
</dbReference>
<proteinExistence type="predicted"/>
<dbReference type="GO" id="GO:0003723">
    <property type="term" value="F:RNA binding"/>
    <property type="evidence" value="ECO:0007669"/>
    <property type="project" value="UniProtKB-UniRule"/>
</dbReference>
<evidence type="ECO:0000313" key="4">
    <source>
        <dbReference type="Proteomes" id="UP000015105"/>
    </source>
</evidence>
<sequence>MRSPVNKDAQEESVTIAVADEHMGAVIGRGGRIINEISKVSGAWIDISGKGEFIPGTRDRAAAKTVVKKKGQKSKNHPRNCVEKGLTKKQKVHSEEPAVVQYGLADGSAQSGNAMFQGLEAAPNLSKMGSQTPTYIPYMGTDFLNPMAMGTLNYEEMHRGASLGLTLLPSQDPGFVACHTSQASSDSQAL</sequence>
<organism evidence="3 4">
    <name type="scientific">Aegilops tauschii subsp. strangulata</name>
    <name type="common">Goatgrass</name>
    <dbReference type="NCBI Taxonomy" id="200361"/>
    <lineage>
        <taxon>Eukaryota</taxon>
        <taxon>Viridiplantae</taxon>
        <taxon>Streptophyta</taxon>
        <taxon>Embryophyta</taxon>
        <taxon>Tracheophyta</taxon>
        <taxon>Spermatophyta</taxon>
        <taxon>Magnoliopsida</taxon>
        <taxon>Liliopsida</taxon>
        <taxon>Poales</taxon>
        <taxon>Poaceae</taxon>
        <taxon>BOP clade</taxon>
        <taxon>Pooideae</taxon>
        <taxon>Triticodae</taxon>
        <taxon>Triticeae</taxon>
        <taxon>Triticinae</taxon>
        <taxon>Aegilops</taxon>
    </lineage>
</organism>
<reference evidence="4" key="1">
    <citation type="journal article" date="2014" name="Science">
        <title>Ancient hybridizations among the ancestral genomes of bread wheat.</title>
        <authorList>
            <consortium name="International Wheat Genome Sequencing Consortium,"/>
            <person name="Marcussen T."/>
            <person name="Sandve S.R."/>
            <person name="Heier L."/>
            <person name="Spannagl M."/>
            <person name="Pfeifer M."/>
            <person name="Jakobsen K.S."/>
            <person name="Wulff B.B."/>
            <person name="Steuernagel B."/>
            <person name="Mayer K.F."/>
            <person name="Olsen O.A."/>
        </authorList>
    </citation>
    <scope>NUCLEOTIDE SEQUENCE [LARGE SCALE GENOMIC DNA]</scope>
    <source>
        <strain evidence="4">cv. AL8/78</strain>
    </source>
</reference>
<dbReference type="Gene3D" id="3.30.1370.10">
    <property type="entry name" value="K Homology domain, type 1"/>
    <property type="match status" value="1"/>
</dbReference>
<dbReference type="AlphaFoldDB" id="A0A453TEF2"/>
<evidence type="ECO:0000256" key="1">
    <source>
        <dbReference type="PROSITE-ProRule" id="PRU00117"/>
    </source>
</evidence>
<keyword evidence="4" id="KW-1185">Reference proteome</keyword>
<reference evidence="3" key="3">
    <citation type="journal article" date="2017" name="Nature">
        <title>Genome sequence of the progenitor of the wheat D genome Aegilops tauschii.</title>
        <authorList>
            <person name="Luo M.C."/>
            <person name="Gu Y.Q."/>
            <person name="Puiu D."/>
            <person name="Wang H."/>
            <person name="Twardziok S.O."/>
            <person name="Deal K.R."/>
            <person name="Huo N."/>
            <person name="Zhu T."/>
            <person name="Wang L."/>
            <person name="Wang Y."/>
            <person name="McGuire P.E."/>
            <person name="Liu S."/>
            <person name="Long H."/>
            <person name="Ramasamy R.K."/>
            <person name="Rodriguez J.C."/>
            <person name="Van S.L."/>
            <person name="Yuan L."/>
            <person name="Wang Z."/>
            <person name="Xia Z."/>
            <person name="Xiao L."/>
            <person name="Anderson O.D."/>
            <person name="Ouyang S."/>
            <person name="Liang Y."/>
            <person name="Zimin A.V."/>
            <person name="Pertea G."/>
            <person name="Qi P."/>
            <person name="Bennetzen J.L."/>
            <person name="Dai X."/>
            <person name="Dawson M.W."/>
            <person name="Muller H.G."/>
            <person name="Kugler K."/>
            <person name="Rivarola-Duarte L."/>
            <person name="Spannagl M."/>
            <person name="Mayer K.F.X."/>
            <person name="Lu F.H."/>
            <person name="Bevan M.W."/>
            <person name="Leroy P."/>
            <person name="Li P."/>
            <person name="You F.M."/>
            <person name="Sun Q."/>
            <person name="Liu Z."/>
            <person name="Lyons E."/>
            <person name="Wicker T."/>
            <person name="Salzberg S.L."/>
            <person name="Devos K.M."/>
            <person name="Dvorak J."/>
        </authorList>
    </citation>
    <scope>NUCLEOTIDE SEQUENCE [LARGE SCALE GENOMIC DNA]</scope>
    <source>
        <strain evidence="3">cv. AL8/78</strain>
    </source>
</reference>
<name>A0A453TEF2_AEGTS</name>
<protein>
    <recommendedName>
        <fullName evidence="2">K Homology domain-containing protein</fullName>
    </recommendedName>
</protein>
<evidence type="ECO:0000313" key="3">
    <source>
        <dbReference type="EnsemblPlants" id="AET7Gv21362400.1"/>
    </source>
</evidence>
<keyword evidence="1" id="KW-0694">RNA-binding</keyword>
<dbReference type="InterPro" id="IPR004088">
    <property type="entry name" value="KH_dom_type_1"/>
</dbReference>
<reference evidence="3" key="5">
    <citation type="journal article" date="2021" name="G3 (Bethesda)">
        <title>Aegilops tauschii genome assembly Aet v5.0 features greater sequence contiguity and improved annotation.</title>
        <authorList>
            <person name="Wang L."/>
            <person name="Zhu T."/>
            <person name="Rodriguez J.C."/>
            <person name="Deal K.R."/>
            <person name="Dubcovsky J."/>
            <person name="McGuire P.E."/>
            <person name="Lux T."/>
            <person name="Spannagl M."/>
            <person name="Mayer K.F.X."/>
            <person name="Baldrich P."/>
            <person name="Meyers B.C."/>
            <person name="Huo N."/>
            <person name="Gu Y.Q."/>
            <person name="Zhou H."/>
            <person name="Devos K.M."/>
            <person name="Bennetzen J.L."/>
            <person name="Unver T."/>
            <person name="Budak H."/>
            <person name="Gulick P.J."/>
            <person name="Galiba G."/>
            <person name="Kalapos B."/>
            <person name="Nelson D.R."/>
            <person name="Li P."/>
            <person name="You F.M."/>
            <person name="Luo M.C."/>
            <person name="Dvorak J."/>
        </authorList>
    </citation>
    <scope>NUCLEOTIDE SEQUENCE [LARGE SCALE GENOMIC DNA]</scope>
    <source>
        <strain evidence="3">cv. AL8/78</strain>
    </source>
</reference>
<accession>A0A453TEF2</accession>
<dbReference type="InterPro" id="IPR036612">
    <property type="entry name" value="KH_dom_type_1_sf"/>
</dbReference>